<dbReference type="GO" id="GO:0015074">
    <property type="term" value="P:DNA integration"/>
    <property type="evidence" value="ECO:0007669"/>
    <property type="project" value="InterPro"/>
</dbReference>
<dbReference type="Proteomes" id="UP001143192">
    <property type="component" value="Unassembled WGS sequence"/>
</dbReference>
<dbReference type="PANTHER" id="PTHR30349:SF41">
    <property type="entry name" value="INTEGRASE_RECOMBINASE PROTEIN MJ0367-RELATED"/>
    <property type="match status" value="1"/>
</dbReference>
<dbReference type="SUPFAM" id="SSF56349">
    <property type="entry name" value="DNA breaking-rejoining enzymes"/>
    <property type="match status" value="1"/>
</dbReference>
<dbReference type="AlphaFoldDB" id="A0A9X2NTT4"/>
<reference evidence="5" key="1">
    <citation type="journal article" date="2022" name="Arch. Microbiol.">
        <title>Bacteroides muris sp. nov. isolated from the cecum of wild-derived house mice.</title>
        <authorList>
            <person name="Fokt H."/>
            <person name="Unni R."/>
            <person name="Repnik U."/>
            <person name="Schmitz R.A."/>
            <person name="Bramkamp M."/>
            <person name="Baines J.F."/>
            <person name="Unterweger D."/>
        </authorList>
    </citation>
    <scope>NUCLEOTIDE SEQUENCE</scope>
    <source>
        <strain evidence="5">KH365_2</strain>
    </source>
</reference>
<dbReference type="GO" id="GO:0006310">
    <property type="term" value="P:DNA recombination"/>
    <property type="evidence" value="ECO:0007669"/>
    <property type="project" value="UniProtKB-KW"/>
</dbReference>
<evidence type="ECO:0000313" key="6">
    <source>
        <dbReference type="Proteomes" id="UP001143192"/>
    </source>
</evidence>
<dbReference type="InterPro" id="IPR013762">
    <property type="entry name" value="Integrase-like_cat_sf"/>
</dbReference>
<comment type="similarity">
    <text evidence="1">Belongs to the 'phage' integrase family.</text>
</comment>
<dbReference type="Pfam" id="PF00589">
    <property type="entry name" value="Phage_integrase"/>
    <property type="match status" value="1"/>
</dbReference>
<dbReference type="GO" id="GO:0003677">
    <property type="term" value="F:DNA binding"/>
    <property type="evidence" value="ECO:0007669"/>
    <property type="project" value="UniProtKB-KW"/>
</dbReference>
<sequence>MKEQELRTKAPILLEYLRDNGYSQYYIGLFRLGINYVLRLRSNQPGISYEEIYRTKVDADPTHRPLLHWQRLFRIIERFEKTGVLPGYGYVTIGGDKKYATLSDEFRRVIDIYRQEEPKTGKELMTVHREARLATSFFCALQKQGVFAFSEARDNHIQTVLSGYSCGYRKIVRVVIRHCAPFFDEGVCERFISMFPMTRNKRRNIEYLTEEEIKRVKTVLASPDSGLCLRDKAVGLLALFTGLRGCDILGLKLKDIDWENDLILINQEKTDVPLKLPLRPVVGNAIYDYICQERPKCSTEEVFVSKRPLNLPLRAGSARNIAGSIMKVAGIRQNKGSRKGFHIFRHHIATFLLNKEIPQPVISSVMGHSSPSSLNPYLSADFLHLKECALSIEPFPIRKEVFHD</sequence>
<feature type="domain" description="Tyr recombinase" evidence="4">
    <location>
        <begin position="203"/>
        <end position="390"/>
    </location>
</feature>
<evidence type="ECO:0000256" key="1">
    <source>
        <dbReference type="ARBA" id="ARBA00008857"/>
    </source>
</evidence>
<protein>
    <submittedName>
        <fullName evidence="5">Tyrosine-type recombinase/integrase</fullName>
    </submittedName>
</protein>
<keyword evidence="3" id="KW-0233">DNA recombination</keyword>
<dbReference type="Gene3D" id="1.10.443.10">
    <property type="entry name" value="Intergrase catalytic core"/>
    <property type="match status" value="1"/>
</dbReference>
<accession>A0A9X2NTT4</accession>
<dbReference type="PROSITE" id="PS51898">
    <property type="entry name" value="TYR_RECOMBINASE"/>
    <property type="match status" value="1"/>
</dbReference>
<evidence type="ECO:0000256" key="2">
    <source>
        <dbReference type="ARBA" id="ARBA00023125"/>
    </source>
</evidence>
<dbReference type="EMBL" id="JAMZED010000032">
    <property type="protein sequence ID" value="MCR6505540.1"/>
    <property type="molecule type" value="Genomic_DNA"/>
</dbReference>
<dbReference type="InterPro" id="IPR002104">
    <property type="entry name" value="Integrase_catalytic"/>
</dbReference>
<dbReference type="InterPro" id="IPR011010">
    <property type="entry name" value="DNA_brk_join_enz"/>
</dbReference>
<comment type="caution">
    <text evidence="5">The sequence shown here is derived from an EMBL/GenBank/DDBJ whole genome shotgun (WGS) entry which is preliminary data.</text>
</comment>
<keyword evidence="6" id="KW-1185">Reference proteome</keyword>
<evidence type="ECO:0000256" key="3">
    <source>
        <dbReference type="ARBA" id="ARBA00023172"/>
    </source>
</evidence>
<reference evidence="5" key="2">
    <citation type="submission" date="2022-04" db="EMBL/GenBank/DDBJ databases">
        <authorList>
            <person name="Fokt H."/>
            <person name="Baines J."/>
        </authorList>
    </citation>
    <scope>NUCLEOTIDE SEQUENCE</scope>
    <source>
        <strain evidence="5">KH365_2</strain>
    </source>
</reference>
<evidence type="ECO:0000313" key="5">
    <source>
        <dbReference type="EMBL" id="MCR6505540.1"/>
    </source>
</evidence>
<name>A0A9X2NTT4_9BACE</name>
<gene>
    <name evidence="5" type="ORF">M1B79_12915</name>
</gene>
<organism evidence="5 6">
    <name type="scientific">Bacteroides muris</name>
    <name type="common">ex Fokt et al. 2023</name>
    <dbReference type="NCBI Taxonomy" id="2937417"/>
    <lineage>
        <taxon>Bacteria</taxon>
        <taxon>Pseudomonadati</taxon>
        <taxon>Bacteroidota</taxon>
        <taxon>Bacteroidia</taxon>
        <taxon>Bacteroidales</taxon>
        <taxon>Bacteroidaceae</taxon>
        <taxon>Bacteroides</taxon>
    </lineage>
</organism>
<dbReference type="RefSeq" id="WP_257931979.1">
    <property type="nucleotide sequence ID" value="NZ_JAMZED010000032.1"/>
</dbReference>
<dbReference type="InterPro" id="IPR050090">
    <property type="entry name" value="Tyrosine_recombinase_XerCD"/>
</dbReference>
<keyword evidence="2" id="KW-0238">DNA-binding</keyword>
<evidence type="ECO:0000259" key="4">
    <source>
        <dbReference type="PROSITE" id="PS51898"/>
    </source>
</evidence>
<proteinExistence type="inferred from homology"/>
<dbReference type="PANTHER" id="PTHR30349">
    <property type="entry name" value="PHAGE INTEGRASE-RELATED"/>
    <property type="match status" value="1"/>
</dbReference>